<feature type="transmembrane region" description="Helical" evidence="1">
    <location>
        <begin position="15"/>
        <end position="43"/>
    </location>
</feature>
<keyword evidence="1" id="KW-0812">Transmembrane</keyword>
<proteinExistence type="predicted"/>
<sequence length="377" mass="42305">MHTVLGRIMILQKKFLLIITIEILLLFMNPRLLIYIVLTLLLFQDCSGQNVVSSGAERTELYLSLLEGKRVGIVANQTSMIGKIHLVDSLNALGSKVTRIWKVFSPEHGFRGKAEYGEMVEDGIDTETGLPVVSLYGRNRKPSDSDLENLDIVLFDIQDVGVRFYTYISTLFYVMQACAENGLELILLDRPNPNGFYVDGPMLEPEFSSFVGMHNVPVVYGMTIGEYCKMINGEGWLGDGLSCELTIIPCGNYNHRSRYSLPVPPSPNLPTMNSIYLYPSTGFFEGTVISEGRGTDSPFEVFGHPDLRACDFTFTPESRPGASANPKLKGELCLGKDLRYLRDSSEQFAGLNLSWLIFAYQNFPDKENFFIPYFENL</sequence>
<feature type="domain" description="Peptidoglycan beta-N-acetylmuramidase NamZ C-terminal" evidence="3">
    <location>
        <begin position="276"/>
        <end position="361"/>
    </location>
</feature>
<protein>
    <recommendedName>
        <fullName evidence="5">DUF1343 domain-containing protein</fullName>
    </recommendedName>
</protein>
<evidence type="ECO:0000259" key="3">
    <source>
        <dbReference type="Pfam" id="PF20732"/>
    </source>
</evidence>
<dbReference type="PANTHER" id="PTHR42915">
    <property type="entry name" value="HYPOTHETICAL 460 KDA PROTEIN IN FEUA-SIGW INTERGENIC REGION [PRECURSOR]"/>
    <property type="match status" value="1"/>
</dbReference>
<organism evidence="4">
    <name type="scientific">marine sediment metagenome</name>
    <dbReference type="NCBI Taxonomy" id="412755"/>
    <lineage>
        <taxon>unclassified sequences</taxon>
        <taxon>metagenomes</taxon>
        <taxon>ecological metagenomes</taxon>
    </lineage>
</organism>
<keyword evidence="1" id="KW-0472">Membrane</keyword>
<evidence type="ECO:0000313" key="4">
    <source>
        <dbReference type="EMBL" id="KKK69929.1"/>
    </source>
</evidence>
<feature type="non-terminal residue" evidence="4">
    <location>
        <position position="377"/>
    </location>
</feature>
<evidence type="ECO:0000256" key="1">
    <source>
        <dbReference type="SAM" id="Phobius"/>
    </source>
</evidence>
<gene>
    <name evidence="4" type="ORF">LCGC14_2929120</name>
</gene>
<dbReference type="InterPro" id="IPR048502">
    <property type="entry name" value="NamZ_N"/>
</dbReference>
<dbReference type="GO" id="GO:0033922">
    <property type="term" value="F:peptidoglycan beta-N-acetylmuramidase activity"/>
    <property type="evidence" value="ECO:0007669"/>
    <property type="project" value="InterPro"/>
</dbReference>
<dbReference type="AlphaFoldDB" id="A0A0F8ZU31"/>
<dbReference type="InterPro" id="IPR048503">
    <property type="entry name" value="NamZ_C"/>
</dbReference>
<dbReference type="Pfam" id="PF07075">
    <property type="entry name" value="NamZ_N"/>
    <property type="match status" value="1"/>
</dbReference>
<dbReference type="Gene3D" id="3.40.50.12170">
    <property type="entry name" value="Uncharacterised protein PF07075, DUF1343"/>
    <property type="match status" value="1"/>
</dbReference>
<name>A0A0F8ZU31_9ZZZZ</name>
<comment type="caution">
    <text evidence="4">The sequence shown here is derived from an EMBL/GenBank/DDBJ whole genome shotgun (WGS) entry which is preliminary data.</text>
</comment>
<keyword evidence="1" id="KW-1133">Transmembrane helix</keyword>
<evidence type="ECO:0000259" key="2">
    <source>
        <dbReference type="Pfam" id="PF07075"/>
    </source>
</evidence>
<dbReference type="Pfam" id="PF20732">
    <property type="entry name" value="NamZ_C"/>
    <property type="match status" value="1"/>
</dbReference>
<accession>A0A0F8ZU31</accession>
<reference evidence="4" key="1">
    <citation type="journal article" date="2015" name="Nature">
        <title>Complex archaea that bridge the gap between prokaryotes and eukaryotes.</title>
        <authorList>
            <person name="Spang A."/>
            <person name="Saw J.H."/>
            <person name="Jorgensen S.L."/>
            <person name="Zaremba-Niedzwiedzka K."/>
            <person name="Martijn J."/>
            <person name="Lind A.E."/>
            <person name="van Eijk R."/>
            <person name="Schleper C."/>
            <person name="Guy L."/>
            <person name="Ettema T.J."/>
        </authorList>
    </citation>
    <scope>NUCLEOTIDE SEQUENCE</scope>
</reference>
<dbReference type="EMBL" id="LAZR01058421">
    <property type="protein sequence ID" value="KKK69929.1"/>
    <property type="molecule type" value="Genomic_DNA"/>
</dbReference>
<dbReference type="PANTHER" id="PTHR42915:SF1">
    <property type="entry name" value="PEPTIDOGLYCAN BETA-N-ACETYLMURAMIDASE NAMZ"/>
    <property type="match status" value="1"/>
</dbReference>
<feature type="domain" description="Peptidoglycan beta-N-acetylmuramidase NamZ N-terminal" evidence="2">
    <location>
        <begin position="71"/>
        <end position="272"/>
    </location>
</feature>
<evidence type="ECO:0008006" key="5">
    <source>
        <dbReference type="Google" id="ProtNLM"/>
    </source>
</evidence>
<dbReference type="InterPro" id="IPR008302">
    <property type="entry name" value="NamZ"/>
</dbReference>